<sequence length="253" mass="29291">MNELQNFVFEGFDVRTSFIEGQPVFVGKDVATVLGYSNPSKAVRDHVGSEDKMGVQNGTPSVTDSLGRQQTPTWVNESGVYSLVFGSKLPSARRFKHWVTSVVLPSIREQGMYMEPAKVEQLLSNPDTMIEILTRYKESQAEVQQLNEEKRLMQPKVDYFDDLVERNLLTNFRDTAKELHIGQKAFINWLLEHKYVYRNNGRNKQLKHYAKYDHDLFEYRESVSEWTDKTFIQTLITPKGRATFKLLLEQQAS</sequence>
<dbReference type="EMBL" id="JANDJP010000019">
    <property type="protein sequence ID" value="MDF9914843.1"/>
    <property type="molecule type" value="Genomic_DNA"/>
</dbReference>
<gene>
    <name evidence="3" type="ORF">NNA32_11390</name>
</gene>
<evidence type="ECO:0000256" key="1">
    <source>
        <dbReference type="SAM" id="MobiDB-lite"/>
    </source>
</evidence>
<dbReference type="SMART" id="SM01040">
    <property type="entry name" value="Bro-N"/>
    <property type="match status" value="1"/>
</dbReference>
<organism evidence="3 4">
    <name type="scientific">Furfurilactobacillus milii</name>
    <dbReference type="NCBI Taxonomy" id="2888272"/>
    <lineage>
        <taxon>Bacteria</taxon>
        <taxon>Bacillati</taxon>
        <taxon>Bacillota</taxon>
        <taxon>Bacilli</taxon>
        <taxon>Lactobacillales</taxon>
        <taxon>Lactobacillaceae</taxon>
        <taxon>Furfurilactobacillus</taxon>
    </lineage>
</organism>
<dbReference type="PROSITE" id="PS51750">
    <property type="entry name" value="BRO_N"/>
    <property type="match status" value="1"/>
</dbReference>
<feature type="region of interest" description="Disordered" evidence="1">
    <location>
        <begin position="50"/>
        <end position="69"/>
    </location>
</feature>
<accession>A0ABT6DCH5</accession>
<name>A0ABT6DCH5_9LACO</name>
<reference evidence="3" key="1">
    <citation type="submission" date="2022-06" db="EMBL/GenBank/DDBJ databases">
        <title>Antifungal cultures and metabolites of lactic acid bacteria for use in dairy fermentations.</title>
        <authorList>
            <person name="Zhao Z."/>
            <person name="Gaenzle M."/>
        </authorList>
    </citation>
    <scope>NUCLEOTIDE SEQUENCE</scope>
    <source>
        <strain evidence="3">FUA3126</strain>
    </source>
</reference>
<proteinExistence type="predicted"/>
<keyword evidence="4" id="KW-1185">Reference proteome</keyword>
<dbReference type="Pfam" id="PF02498">
    <property type="entry name" value="Bro-N"/>
    <property type="match status" value="1"/>
</dbReference>
<protein>
    <submittedName>
        <fullName evidence="3">BRO family protein</fullName>
    </submittedName>
</protein>
<dbReference type="PANTHER" id="PTHR36180:SF2">
    <property type="entry name" value="BRO FAMILY PROTEIN"/>
    <property type="match status" value="1"/>
</dbReference>
<evidence type="ECO:0000259" key="2">
    <source>
        <dbReference type="PROSITE" id="PS51750"/>
    </source>
</evidence>
<dbReference type="Pfam" id="PF03374">
    <property type="entry name" value="ANT"/>
    <property type="match status" value="1"/>
</dbReference>
<feature type="domain" description="Bro-N" evidence="2">
    <location>
        <begin position="1"/>
        <end position="111"/>
    </location>
</feature>
<evidence type="ECO:0000313" key="3">
    <source>
        <dbReference type="EMBL" id="MDF9914843.1"/>
    </source>
</evidence>
<dbReference type="RefSeq" id="WP_178942813.1">
    <property type="nucleotide sequence ID" value="NZ_JAIWJG010000019.1"/>
</dbReference>
<dbReference type="Proteomes" id="UP001152867">
    <property type="component" value="Unassembled WGS sequence"/>
</dbReference>
<evidence type="ECO:0000313" key="4">
    <source>
        <dbReference type="Proteomes" id="UP001152867"/>
    </source>
</evidence>
<dbReference type="InterPro" id="IPR005039">
    <property type="entry name" value="Ant_C"/>
</dbReference>
<dbReference type="InterPro" id="IPR003497">
    <property type="entry name" value="BRO_N_domain"/>
</dbReference>
<comment type="caution">
    <text evidence="3">The sequence shown here is derived from an EMBL/GenBank/DDBJ whole genome shotgun (WGS) entry which is preliminary data.</text>
</comment>
<feature type="compositionally biased region" description="Polar residues" evidence="1">
    <location>
        <begin position="56"/>
        <end position="69"/>
    </location>
</feature>
<dbReference type="PANTHER" id="PTHR36180">
    <property type="entry name" value="DNA-BINDING PROTEIN-RELATED-RELATED"/>
    <property type="match status" value="1"/>
</dbReference>